<feature type="compositionally biased region" description="Low complexity" evidence="1">
    <location>
        <begin position="9"/>
        <end position="29"/>
    </location>
</feature>
<dbReference type="EMBL" id="SRPR01000496">
    <property type="protein sequence ID" value="KAG5952564.1"/>
    <property type="molecule type" value="Genomic_DNA"/>
</dbReference>
<dbReference type="Proteomes" id="UP000742024">
    <property type="component" value="Unassembled WGS sequence"/>
</dbReference>
<protein>
    <submittedName>
        <fullName evidence="2">Uncharacterized protein</fullName>
    </submittedName>
</protein>
<accession>A0ABQ7P4H4</accession>
<keyword evidence="3" id="KW-1185">Reference proteome</keyword>
<proteinExistence type="predicted"/>
<organism evidence="2 3">
    <name type="scientific">Claviceps arundinis</name>
    <dbReference type="NCBI Taxonomy" id="1623583"/>
    <lineage>
        <taxon>Eukaryota</taxon>
        <taxon>Fungi</taxon>
        <taxon>Dikarya</taxon>
        <taxon>Ascomycota</taxon>
        <taxon>Pezizomycotina</taxon>
        <taxon>Sordariomycetes</taxon>
        <taxon>Hypocreomycetidae</taxon>
        <taxon>Hypocreales</taxon>
        <taxon>Clavicipitaceae</taxon>
        <taxon>Claviceps</taxon>
    </lineage>
</organism>
<reference evidence="2 3" key="1">
    <citation type="journal article" date="2020" name="bioRxiv">
        <title>Whole genome comparisons of ergot fungi reveals the divergence and evolution of species within the genus Claviceps are the result of varying mechanisms driving genome evolution and host range expansion.</title>
        <authorList>
            <person name="Wyka S.A."/>
            <person name="Mondo S.J."/>
            <person name="Liu M."/>
            <person name="Dettman J."/>
            <person name="Nalam V."/>
            <person name="Broders K.D."/>
        </authorList>
    </citation>
    <scope>NUCLEOTIDE SEQUENCE [LARGE SCALE GENOMIC DNA]</scope>
    <source>
        <strain evidence="2 3">LM583</strain>
    </source>
</reference>
<evidence type="ECO:0000256" key="1">
    <source>
        <dbReference type="SAM" id="MobiDB-lite"/>
    </source>
</evidence>
<evidence type="ECO:0000313" key="2">
    <source>
        <dbReference type="EMBL" id="KAG5952564.1"/>
    </source>
</evidence>
<evidence type="ECO:0000313" key="3">
    <source>
        <dbReference type="Proteomes" id="UP000742024"/>
    </source>
</evidence>
<comment type="caution">
    <text evidence="2">The sequence shown here is derived from an EMBL/GenBank/DDBJ whole genome shotgun (WGS) entry which is preliminary data.</text>
</comment>
<feature type="region of interest" description="Disordered" evidence="1">
    <location>
        <begin position="1"/>
        <end position="29"/>
    </location>
</feature>
<gene>
    <name evidence="2" type="ORF">E4U57_005986</name>
</gene>
<sequence>MENLTISDAPPQGGQAAAAPLAPASHAPAQLPPQMFTTAAQLLDLTDSKGPHIGEAGYSKLTMEFFLLREAHGRVT</sequence>
<name>A0ABQ7P4H4_9HYPO</name>